<feature type="domain" description="Xylanolytic transcriptional activator regulatory" evidence="8">
    <location>
        <begin position="221"/>
        <end position="293"/>
    </location>
</feature>
<gene>
    <name evidence="9" type="ORF">CLO192961_LOCUS22796</name>
</gene>
<dbReference type="PANTHER" id="PTHR47540:SF2">
    <property type="entry name" value="ZN(II)2CYS6 TRANSCRIPTION FACTOR (EUROFUNG)"/>
    <property type="match status" value="1"/>
</dbReference>
<keyword evidence="10" id="KW-1185">Reference proteome</keyword>
<feature type="transmembrane region" description="Helical" evidence="7">
    <location>
        <begin position="452"/>
        <end position="472"/>
    </location>
</feature>
<protein>
    <recommendedName>
        <fullName evidence="8">Xylanolytic transcriptional activator regulatory domain-containing protein</fullName>
    </recommendedName>
</protein>
<evidence type="ECO:0000256" key="6">
    <source>
        <dbReference type="SAM" id="MobiDB-lite"/>
    </source>
</evidence>
<keyword evidence="3" id="KW-0238">DNA-binding</keyword>
<evidence type="ECO:0000256" key="2">
    <source>
        <dbReference type="ARBA" id="ARBA00023015"/>
    </source>
</evidence>
<dbReference type="InterPro" id="IPR051711">
    <property type="entry name" value="Stress_Response_Reg"/>
</dbReference>
<dbReference type="EMBL" id="CABFNS010000149">
    <property type="protein sequence ID" value="VUC20480.1"/>
    <property type="molecule type" value="Genomic_DNA"/>
</dbReference>
<evidence type="ECO:0000256" key="3">
    <source>
        <dbReference type="ARBA" id="ARBA00023125"/>
    </source>
</evidence>
<accession>A0ABY6TPD2</accession>
<evidence type="ECO:0000256" key="5">
    <source>
        <dbReference type="ARBA" id="ARBA00023242"/>
    </source>
</evidence>
<evidence type="ECO:0000259" key="8">
    <source>
        <dbReference type="SMART" id="SM00906"/>
    </source>
</evidence>
<keyword evidence="7" id="KW-0812">Transmembrane</keyword>
<comment type="caution">
    <text evidence="9">The sequence shown here is derived from an EMBL/GenBank/DDBJ whole genome shotgun (WGS) entry which is preliminary data.</text>
</comment>
<keyword evidence="7" id="KW-1133">Transmembrane helix</keyword>
<evidence type="ECO:0000256" key="7">
    <source>
        <dbReference type="SAM" id="Phobius"/>
    </source>
</evidence>
<keyword evidence="7" id="KW-0472">Membrane</keyword>
<evidence type="ECO:0000256" key="1">
    <source>
        <dbReference type="ARBA" id="ARBA00004123"/>
    </source>
</evidence>
<dbReference type="Pfam" id="PF04082">
    <property type="entry name" value="Fungal_trans"/>
    <property type="match status" value="1"/>
</dbReference>
<evidence type="ECO:0000313" key="9">
    <source>
        <dbReference type="EMBL" id="VUC20480.1"/>
    </source>
</evidence>
<comment type="subcellular location">
    <subcellularLocation>
        <location evidence="1">Nucleus</location>
    </subcellularLocation>
</comment>
<dbReference type="SMART" id="SM00906">
    <property type="entry name" value="Fungal_trans"/>
    <property type="match status" value="1"/>
</dbReference>
<feature type="region of interest" description="Disordered" evidence="6">
    <location>
        <begin position="523"/>
        <end position="572"/>
    </location>
</feature>
<dbReference type="InterPro" id="IPR007219">
    <property type="entry name" value="XnlR_reg_dom"/>
</dbReference>
<keyword evidence="4" id="KW-0804">Transcription</keyword>
<sequence>MDEDVGGETLLVQHSIYIKYDADGWKSLGDASVHGFLQKVSRHLAQIGQGLPRNLFNKYEESDVATDTSYVTTMVLPDKAMATAYSNAYFDHGNATCRYLPRDEIFRLLDELYTTGSRILQNHTEMAIILLVLGTGYENSEKNKDSGLLIADSYWQLCVSVCLFAQSVDSSAQTFKRLPFLHAAESRLLKVGKMFPPSLGGLQAQVLKCQCELLLGRFNSAWMSLGWAVRLGQMIDFQKEPTVLLNQLDAFHKRRVFWAMFMIDRYLAVILGRPMVINEKDITVTLSSEINRTISSLIDSREKKLIVGTTAHYRLTRIIGKAASQLYPAANRDPTAIEQIVFELEREMSDWLETTPKFFHPMESSTDDAQEQLFDVPWILKRQQRTVQAAFYFTNMLIYRGYLLWDFLRQEPSQFHSEPPTERVIKCVDSALSMIRLSANFEVDEGKYNGTFWITSHFVFSAISILVVYLTLCQDSEDRSKIEQAVEDAMRFHRKLDNTANISAQRLLDESRSRAQIVQHIKTPTSSTRQDPEPECFPTSTMMPEDGWIGVSDPGHVRKATADGSVDPTDSD</sequence>
<keyword evidence="2" id="KW-0805">Transcription regulation</keyword>
<dbReference type="Proteomes" id="UP000766486">
    <property type="component" value="Unassembled WGS sequence"/>
</dbReference>
<proteinExistence type="predicted"/>
<name>A0ABY6TPD2_BIOOC</name>
<dbReference type="CDD" id="cd12148">
    <property type="entry name" value="fungal_TF_MHR"/>
    <property type="match status" value="1"/>
</dbReference>
<keyword evidence="5" id="KW-0539">Nucleus</keyword>
<organism evidence="9 10">
    <name type="scientific">Bionectria ochroleuca</name>
    <name type="common">Gliocladium roseum</name>
    <dbReference type="NCBI Taxonomy" id="29856"/>
    <lineage>
        <taxon>Eukaryota</taxon>
        <taxon>Fungi</taxon>
        <taxon>Dikarya</taxon>
        <taxon>Ascomycota</taxon>
        <taxon>Pezizomycotina</taxon>
        <taxon>Sordariomycetes</taxon>
        <taxon>Hypocreomycetidae</taxon>
        <taxon>Hypocreales</taxon>
        <taxon>Bionectriaceae</taxon>
        <taxon>Clonostachys</taxon>
    </lineage>
</organism>
<dbReference type="PANTHER" id="PTHR47540">
    <property type="entry name" value="THIAMINE REPRESSIBLE GENES REGULATORY PROTEIN THI5"/>
    <property type="match status" value="1"/>
</dbReference>
<reference evidence="9 10" key="1">
    <citation type="submission" date="2019-06" db="EMBL/GenBank/DDBJ databases">
        <authorList>
            <person name="Broberg M."/>
        </authorList>
    </citation>
    <scope>NUCLEOTIDE SEQUENCE [LARGE SCALE GENOMIC DNA]</scope>
</reference>
<evidence type="ECO:0000256" key="4">
    <source>
        <dbReference type="ARBA" id="ARBA00023163"/>
    </source>
</evidence>
<evidence type="ECO:0000313" key="10">
    <source>
        <dbReference type="Proteomes" id="UP000766486"/>
    </source>
</evidence>